<sequence length="119" mass="13944">MEKLVFVYNADSGKLNALMDSLQKVVNPSSYSCKLCELTYGTFEEKKAWRQFREELDLKSEFLHKDEFRKKYASKFGHKFEFPIVLAQTGKGLEVIISNNEFEEINNLEVLIDKIKNRI</sequence>
<comment type="caution">
    <text evidence="1">The sequence shown here is derived from an EMBL/GenBank/DDBJ whole genome shotgun (WGS) entry which is preliminary data.</text>
</comment>
<proteinExistence type="predicted"/>
<accession>A0ABU1ETU4</accession>
<gene>
    <name evidence="1" type="ORF">RE431_14270</name>
</gene>
<evidence type="ECO:0000313" key="1">
    <source>
        <dbReference type="EMBL" id="MDR5591807.1"/>
    </source>
</evidence>
<dbReference type="RefSeq" id="WP_309562647.1">
    <property type="nucleotide sequence ID" value="NZ_JAVJIU010000005.1"/>
</dbReference>
<dbReference type="EMBL" id="JAVJIU010000005">
    <property type="protein sequence ID" value="MDR5591807.1"/>
    <property type="molecule type" value="Genomic_DNA"/>
</dbReference>
<organism evidence="1 2">
    <name type="scientific">Christiangramia sediminicola</name>
    <dbReference type="NCBI Taxonomy" id="3073267"/>
    <lineage>
        <taxon>Bacteria</taxon>
        <taxon>Pseudomonadati</taxon>
        <taxon>Bacteroidota</taxon>
        <taxon>Flavobacteriia</taxon>
        <taxon>Flavobacteriales</taxon>
        <taxon>Flavobacteriaceae</taxon>
        <taxon>Christiangramia</taxon>
    </lineage>
</organism>
<protein>
    <submittedName>
        <fullName evidence="1">GTPase</fullName>
    </submittedName>
</protein>
<name>A0ABU1ETU4_9FLAO</name>
<evidence type="ECO:0000313" key="2">
    <source>
        <dbReference type="Proteomes" id="UP001257234"/>
    </source>
</evidence>
<keyword evidence="2" id="KW-1185">Reference proteome</keyword>
<reference evidence="2" key="1">
    <citation type="submission" date="2023-07" db="EMBL/GenBank/DDBJ databases">
        <title>Christiangramia sp. SM2212., a novel bacterium of the family Flavobacteriaceae isolated from the sea sediment.</title>
        <authorList>
            <person name="Wang J."/>
            <person name="Zhang X."/>
        </authorList>
    </citation>
    <scope>NUCLEOTIDE SEQUENCE [LARGE SCALE GENOMIC DNA]</scope>
    <source>
        <strain evidence="2">SM2212</strain>
    </source>
</reference>
<dbReference type="Proteomes" id="UP001257234">
    <property type="component" value="Unassembled WGS sequence"/>
</dbReference>